<dbReference type="Proteomes" id="UP000077315">
    <property type="component" value="Unassembled WGS sequence"/>
</dbReference>
<feature type="region of interest" description="Disordered" evidence="1">
    <location>
        <begin position="1"/>
        <end position="25"/>
    </location>
</feature>
<dbReference type="AlphaFoldDB" id="A0A162TQE0"/>
<dbReference type="InParanoid" id="A0A162TQE0"/>
<dbReference type="GeneID" id="28995003"/>
<proteinExistence type="predicted"/>
<organism evidence="2 3">
    <name type="scientific">Phycomyces blakesleeanus (strain ATCC 8743b / DSM 1359 / FGSC 10004 / NBRC 33097 / NRRL 1555)</name>
    <dbReference type="NCBI Taxonomy" id="763407"/>
    <lineage>
        <taxon>Eukaryota</taxon>
        <taxon>Fungi</taxon>
        <taxon>Fungi incertae sedis</taxon>
        <taxon>Mucoromycota</taxon>
        <taxon>Mucoromycotina</taxon>
        <taxon>Mucoromycetes</taxon>
        <taxon>Mucorales</taxon>
        <taxon>Phycomycetaceae</taxon>
        <taxon>Phycomyces</taxon>
    </lineage>
</organism>
<gene>
    <name evidence="2" type="ORF">PHYBLDRAFT_160003</name>
</gene>
<sequence>MMKHVIDQVHEMKTSQQQQEAEQARARKALQAQLDEALGQIELLKKPKVLSSSKVLATSTNGSQHVSPRSKVPSTTLLRSATPPQRPKTAMNNNNVLLSSVRAGNAKAGQSARNITRPATSAAIINPRSTVTPRSNNNNNVASLPSPPQLETSARRTRVPTKAPLTTKSTAPVSRRTLISRK</sequence>
<reference evidence="3" key="1">
    <citation type="submission" date="2015-06" db="EMBL/GenBank/DDBJ databases">
        <title>Expansion of signal transduction pathways in fungi by whole-genome duplication.</title>
        <authorList>
            <consortium name="DOE Joint Genome Institute"/>
            <person name="Corrochano L.M."/>
            <person name="Kuo A."/>
            <person name="Marcet-Houben M."/>
            <person name="Polaino S."/>
            <person name="Salamov A."/>
            <person name="Villalobos J.M."/>
            <person name="Alvarez M.I."/>
            <person name="Avalos J."/>
            <person name="Benito E.P."/>
            <person name="Benoit I."/>
            <person name="Burger G."/>
            <person name="Camino L.P."/>
            <person name="Canovas D."/>
            <person name="Cerda-Olmedo E."/>
            <person name="Cheng J.-F."/>
            <person name="Dominguez A."/>
            <person name="Elias M."/>
            <person name="Eslava A.P."/>
            <person name="Glaser F."/>
            <person name="Grimwood J."/>
            <person name="Gutierrez G."/>
            <person name="Heitman J."/>
            <person name="Henrissat B."/>
            <person name="Iturriaga E.A."/>
            <person name="Lang B.F."/>
            <person name="Lavin J.L."/>
            <person name="Lee S."/>
            <person name="Li W."/>
            <person name="Lindquist E."/>
            <person name="Lopez-Garcia S."/>
            <person name="Luque E.M."/>
            <person name="Marcos A.T."/>
            <person name="Martin J."/>
            <person name="McCluskey K."/>
            <person name="Medina H.R."/>
            <person name="Miralles-Duran A."/>
            <person name="Miyazaki A."/>
            <person name="Munoz-Torres E."/>
            <person name="Oguiza J.A."/>
            <person name="Ohm R."/>
            <person name="Olmedo M."/>
            <person name="Orejas M."/>
            <person name="Ortiz-Castellanos L."/>
            <person name="Pisabarro A.G."/>
            <person name="Rodriguez-Romero J."/>
            <person name="Ruiz-Herrera J."/>
            <person name="Ruiz-Vazquez R."/>
            <person name="Sanz C."/>
            <person name="Schackwitz W."/>
            <person name="Schmutz J."/>
            <person name="Shahriari M."/>
            <person name="Shelest E."/>
            <person name="Silva-Franco F."/>
            <person name="Soanes D."/>
            <person name="Syed K."/>
            <person name="Tagua V.G."/>
            <person name="Talbot N.J."/>
            <person name="Thon M."/>
            <person name="De vries R.P."/>
            <person name="Wiebenga A."/>
            <person name="Yadav J.S."/>
            <person name="Braun E.L."/>
            <person name="Baker S."/>
            <person name="Garre V."/>
            <person name="Horwitz B."/>
            <person name="Torres-Martinez S."/>
            <person name="Idnurm A."/>
            <person name="Herrera-Estrella A."/>
            <person name="Gabaldon T."/>
            <person name="Grigoriev I.V."/>
        </authorList>
    </citation>
    <scope>NUCLEOTIDE SEQUENCE [LARGE SCALE GENOMIC DNA]</scope>
    <source>
        <strain evidence="3">NRRL 1555(-)</strain>
    </source>
</reference>
<feature type="compositionally biased region" description="Polar residues" evidence="1">
    <location>
        <begin position="127"/>
        <end position="143"/>
    </location>
</feature>
<accession>A0A162TQE0</accession>
<dbReference type="EMBL" id="KV440993">
    <property type="protein sequence ID" value="OAD68973.1"/>
    <property type="molecule type" value="Genomic_DNA"/>
</dbReference>
<evidence type="ECO:0000313" key="2">
    <source>
        <dbReference type="EMBL" id="OAD68973.1"/>
    </source>
</evidence>
<feature type="compositionally biased region" description="Polar residues" evidence="1">
    <location>
        <begin position="57"/>
        <end position="83"/>
    </location>
</feature>
<protein>
    <submittedName>
        <fullName evidence="2">Uncharacterized protein</fullName>
    </submittedName>
</protein>
<dbReference type="VEuPathDB" id="FungiDB:PHYBLDRAFT_160003"/>
<dbReference type="RefSeq" id="XP_018287013.1">
    <property type="nucleotide sequence ID" value="XM_018434097.1"/>
</dbReference>
<evidence type="ECO:0000256" key="1">
    <source>
        <dbReference type="SAM" id="MobiDB-lite"/>
    </source>
</evidence>
<evidence type="ECO:0000313" key="3">
    <source>
        <dbReference type="Proteomes" id="UP000077315"/>
    </source>
</evidence>
<name>A0A162TQE0_PHYB8</name>
<feature type="region of interest" description="Disordered" evidence="1">
    <location>
        <begin position="55"/>
        <end position="92"/>
    </location>
</feature>
<keyword evidence="3" id="KW-1185">Reference proteome</keyword>
<feature type="compositionally biased region" description="Basic and acidic residues" evidence="1">
    <location>
        <begin position="1"/>
        <end position="13"/>
    </location>
</feature>
<feature type="region of interest" description="Disordered" evidence="1">
    <location>
        <begin position="127"/>
        <end position="182"/>
    </location>
</feature>